<dbReference type="PANTHER" id="PTHR43418:SF2">
    <property type="entry name" value="BIFUNCTIONAL PROTEIN TRPGD"/>
    <property type="match status" value="1"/>
</dbReference>
<keyword evidence="7" id="KW-1185">Reference proteome</keyword>
<dbReference type="EC" id="4.1.3.27" evidence="1"/>
<evidence type="ECO:0000256" key="2">
    <source>
        <dbReference type="ARBA" id="ARBA00022962"/>
    </source>
</evidence>
<dbReference type="Pfam" id="PF00117">
    <property type="entry name" value="GATase"/>
    <property type="match status" value="1"/>
</dbReference>
<dbReference type="Proteomes" id="UP000287766">
    <property type="component" value="Unassembled WGS sequence"/>
</dbReference>
<evidence type="ECO:0000313" key="6">
    <source>
        <dbReference type="EMBL" id="RUO41268.1"/>
    </source>
</evidence>
<dbReference type="PRINTS" id="PR00096">
    <property type="entry name" value="GATASE"/>
</dbReference>
<proteinExistence type="predicted"/>
<evidence type="ECO:0000256" key="1">
    <source>
        <dbReference type="ARBA" id="ARBA00012266"/>
    </source>
</evidence>
<feature type="domain" description="Glutamine amidotransferase" evidence="5">
    <location>
        <begin position="13"/>
        <end position="196"/>
    </location>
</feature>
<dbReference type="SUPFAM" id="SSF52317">
    <property type="entry name" value="Class I glutamine amidotransferase-like"/>
    <property type="match status" value="1"/>
</dbReference>
<dbReference type="PRINTS" id="PR00099">
    <property type="entry name" value="CPSGATASE"/>
</dbReference>
<dbReference type="AlphaFoldDB" id="A0A7Z6ZTX8"/>
<evidence type="ECO:0000259" key="5">
    <source>
        <dbReference type="Pfam" id="PF00117"/>
    </source>
</evidence>
<evidence type="ECO:0000256" key="3">
    <source>
        <dbReference type="ARBA" id="ARBA00023239"/>
    </source>
</evidence>
<dbReference type="GO" id="GO:0004048">
    <property type="term" value="F:anthranilate phosphoribosyltransferase activity"/>
    <property type="evidence" value="ECO:0007669"/>
    <property type="project" value="TreeGrafter"/>
</dbReference>
<evidence type="ECO:0000256" key="4">
    <source>
        <dbReference type="ARBA" id="ARBA00047683"/>
    </source>
</evidence>
<dbReference type="InterPro" id="IPR006221">
    <property type="entry name" value="TrpG/PapA_dom"/>
</dbReference>
<dbReference type="EMBL" id="PIPR01000001">
    <property type="protein sequence ID" value="RUO41268.1"/>
    <property type="molecule type" value="Genomic_DNA"/>
</dbReference>
<dbReference type="GO" id="GO:0000162">
    <property type="term" value="P:L-tryptophan biosynthetic process"/>
    <property type="evidence" value="ECO:0007669"/>
    <property type="project" value="TreeGrafter"/>
</dbReference>
<dbReference type="PROSITE" id="PS51273">
    <property type="entry name" value="GATASE_TYPE_1"/>
    <property type="match status" value="1"/>
</dbReference>
<dbReference type="PRINTS" id="PR00097">
    <property type="entry name" value="ANTSNTHASEII"/>
</dbReference>
<dbReference type="Gene3D" id="3.40.50.880">
    <property type="match status" value="1"/>
</dbReference>
<dbReference type="InterPro" id="IPR017926">
    <property type="entry name" value="GATASE"/>
</dbReference>
<comment type="caution">
    <text evidence="6">The sequence shown here is derived from an EMBL/GenBank/DDBJ whole genome shotgun (WGS) entry which is preliminary data.</text>
</comment>
<dbReference type="InterPro" id="IPR029062">
    <property type="entry name" value="Class_I_gatase-like"/>
</dbReference>
<dbReference type="RefSeq" id="WP_169930000.1">
    <property type="nucleotide sequence ID" value="NZ_PIPR01000001.1"/>
</dbReference>
<comment type="catalytic activity">
    <reaction evidence="4">
        <text>chorismate + L-glutamine = anthranilate + pyruvate + L-glutamate + H(+)</text>
        <dbReference type="Rhea" id="RHEA:21732"/>
        <dbReference type="ChEBI" id="CHEBI:15361"/>
        <dbReference type="ChEBI" id="CHEBI:15378"/>
        <dbReference type="ChEBI" id="CHEBI:16567"/>
        <dbReference type="ChEBI" id="CHEBI:29748"/>
        <dbReference type="ChEBI" id="CHEBI:29985"/>
        <dbReference type="ChEBI" id="CHEBI:58359"/>
        <dbReference type="EC" id="4.1.3.27"/>
    </reaction>
</comment>
<protein>
    <recommendedName>
        <fullName evidence="1">anthranilate synthase</fullName>
        <ecNumber evidence="1">4.1.3.27</ecNumber>
    </recommendedName>
</protein>
<keyword evidence="2" id="KW-0315">Glutamine amidotransferase</keyword>
<reference evidence="7" key="1">
    <citation type="journal article" date="2018" name="Front. Microbiol.">
        <title>Genome-Based Analysis Reveals the Taxonomy and Diversity of the Family Idiomarinaceae.</title>
        <authorList>
            <person name="Liu Y."/>
            <person name="Lai Q."/>
            <person name="Shao Z."/>
        </authorList>
    </citation>
    <scope>NUCLEOTIDE SEQUENCE [LARGE SCALE GENOMIC DNA]</scope>
    <source>
        <strain evidence="7">KYW314</strain>
    </source>
</reference>
<dbReference type="InterPro" id="IPR050472">
    <property type="entry name" value="Anth_synth/Amidotransfase"/>
</dbReference>
<dbReference type="GO" id="GO:0002047">
    <property type="term" value="P:phenazine biosynthetic process"/>
    <property type="evidence" value="ECO:0007669"/>
    <property type="project" value="TreeGrafter"/>
</dbReference>
<keyword evidence="3" id="KW-0456">Lyase</keyword>
<dbReference type="CDD" id="cd01743">
    <property type="entry name" value="GATase1_Anthranilate_Synthase"/>
    <property type="match status" value="1"/>
</dbReference>
<gene>
    <name evidence="6" type="ORF">CWE22_03535</name>
</gene>
<accession>A0A7Z6ZTX8</accession>
<dbReference type="NCBIfam" id="TIGR00566">
    <property type="entry name" value="trpG_papA"/>
    <property type="match status" value="1"/>
</dbReference>
<sequence length="211" mass="23371">MNKTFNQQPSRIVLIDNFDSFTYNLVDEMRLLGFPLVVYRNNVPAATVLAEMEAYAGPQLLCLSPGPGHPREAGNLLEMIEGSAERNYPVLGICLGFQALWEASGGVVDRCHETLHGKRSLLTCQEHPIFSGLPHPIAIARYHSLAGFQQPDSVDVLATVNDIPMAAYFHDYHALGLQFHPESILSSYGSQLLSQCVQYLFQLHSTAQLTE</sequence>
<dbReference type="GO" id="GO:0005829">
    <property type="term" value="C:cytosol"/>
    <property type="evidence" value="ECO:0007669"/>
    <property type="project" value="TreeGrafter"/>
</dbReference>
<dbReference type="PANTHER" id="PTHR43418">
    <property type="entry name" value="MULTIFUNCTIONAL TRYPTOPHAN BIOSYNTHESIS PROTEIN-RELATED"/>
    <property type="match status" value="1"/>
</dbReference>
<dbReference type="GO" id="GO:0004049">
    <property type="term" value="F:anthranilate synthase activity"/>
    <property type="evidence" value="ECO:0007669"/>
    <property type="project" value="UniProtKB-EC"/>
</dbReference>
<evidence type="ECO:0000313" key="7">
    <source>
        <dbReference type="Proteomes" id="UP000287766"/>
    </source>
</evidence>
<organism evidence="6 7">
    <name type="scientific">Pseudidiomarina aestuarii</name>
    <dbReference type="NCBI Taxonomy" id="624146"/>
    <lineage>
        <taxon>Bacteria</taxon>
        <taxon>Pseudomonadati</taxon>
        <taxon>Pseudomonadota</taxon>
        <taxon>Gammaproteobacteria</taxon>
        <taxon>Alteromonadales</taxon>
        <taxon>Idiomarinaceae</taxon>
        <taxon>Pseudidiomarina</taxon>
    </lineage>
</organism>
<name>A0A7Z6ZTX8_9GAMM</name>